<accession>A0ABU2YAB1</accession>
<feature type="domain" description="CARDB" evidence="1">
    <location>
        <begin position="516"/>
        <end position="612"/>
    </location>
</feature>
<evidence type="ECO:0000313" key="3">
    <source>
        <dbReference type="Proteomes" id="UP001254488"/>
    </source>
</evidence>
<dbReference type="Proteomes" id="UP001254488">
    <property type="component" value="Unassembled WGS sequence"/>
</dbReference>
<dbReference type="Gene3D" id="2.60.40.10">
    <property type="entry name" value="Immunoglobulins"/>
    <property type="match status" value="2"/>
</dbReference>
<protein>
    <submittedName>
        <fullName evidence="2">Gliding motility-associated C-terminal domain-containing protein</fullName>
    </submittedName>
</protein>
<dbReference type="InterPro" id="IPR011635">
    <property type="entry name" value="CARDB"/>
</dbReference>
<keyword evidence="3" id="KW-1185">Reference proteome</keyword>
<evidence type="ECO:0000259" key="1">
    <source>
        <dbReference type="Pfam" id="PF07705"/>
    </source>
</evidence>
<organism evidence="2 3">
    <name type="scientific">Patiriisocius hiemis</name>
    <dbReference type="NCBI Taxonomy" id="3075604"/>
    <lineage>
        <taxon>Bacteria</taxon>
        <taxon>Pseudomonadati</taxon>
        <taxon>Bacteroidota</taxon>
        <taxon>Flavobacteriia</taxon>
        <taxon>Flavobacteriales</taxon>
        <taxon>Flavobacteriaceae</taxon>
        <taxon>Patiriisocius</taxon>
    </lineage>
</organism>
<dbReference type="RefSeq" id="WP_311332076.1">
    <property type="nucleotide sequence ID" value="NZ_JAVRHZ010000001.1"/>
</dbReference>
<evidence type="ECO:0000313" key="2">
    <source>
        <dbReference type="EMBL" id="MDT0555126.1"/>
    </source>
</evidence>
<sequence>MKYLTQFLLLLVTLCPFFLEAQEIELFQQFNGRYDYLSFGNTLNIEENTGGSGLCDILTESSASFQLNTDQTLVAAFLYWAGSGDGDFDVTLQGVPVAAERTFIETLNNQLFYFSAFADVTSILQSNGNGLYTLSDLDLTNDIAPFCQNTTNFGGWAVTVIFEDADLNLNQLNVFDGLEGVSAVNTEIVINLDNLNVLDNTGAKIGFLAWEGDSTLAVDETLQVNGNIISNSPLNPPENAFNSTNTFTNSTELFNMDIDFYSIENNIQPGDQQAEIKLTSGQDFIMINNVITVLNIELPDATIGFLVTNGSAECGDRELEIEYTVSNVNSTDTLPEGTPIAFYADNTLIGQAETQQDLPIDATETNSIELTIPESVPPDFQLRAVVDDTGNGNGIVNEINETNNDFIVEIHLLVFPDVSNLQDLELCDVFGTELFDLTEATSGVSSENIIEYYTSEADANNQVNPITNPEAFENTENPQSIWIRVANPDCFVITSFSVEVIICPLPDATTAITNNLNACRGRAFVINYTVFNTDGTAPLPSNTPIAFYIDGSLIAQSQTQNIIPQGGSETGSVSFFIPDSVPDNFTLLLVVDDDGTGMESVQELNEFNNEFKETVHFMVIPPVGALPELVECDQGFDTAFFDLTQQDDLILVATQGTVTYFLTEIDALENIDPILDPERYENSQDPQTIWVRLENEICFDTTLFTIATENCKPFIPEGFSPNNDGVNDEFEITGLLNIFEDFELKIFSRNGNLIYEGGNEDGFWNAIPNRGAAIIEGVVPVGTYYYALFLNDPEFPEPFLGFVYINY</sequence>
<dbReference type="InterPro" id="IPR013783">
    <property type="entry name" value="Ig-like_fold"/>
</dbReference>
<comment type="caution">
    <text evidence="2">The sequence shown here is derived from an EMBL/GenBank/DDBJ whole genome shotgun (WGS) entry which is preliminary data.</text>
</comment>
<reference evidence="2 3" key="1">
    <citation type="submission" date="2023-09" db="EMBL/GenBank/DDBJ databases">
        <authorList>
            <person name="Rey-Velasco X."/>
        </authorList>
    </citation>
    <scope>NUCLEOTIDE SEQUENCE [LARGE SCALE GENOMIC DNA]</scope>
    <source>
        <strain evidence="2 3">W242</strain>
    </source>
</reference>
<gene>
    <name evidence="2" type="ORF">RM538_03860</name>
</gene>
<dbReference type="Pfam" id="PF07705">
    <property type="entry name" value="CARDB"/>
    <property type="match status" value="1"/>
</dbReference>
<dbReference type="EMBL" id="JAVRHZ010000001">
    <property type="protein sequence ID" value="MDT0555126.1"/>
    <property type="molecule type" value="Genomic_DNA"/>
</dbReference>
<dbReference type="Pfam" id="PF13585">
    <property type="entry name" value="CHU_C"/>
    <property type="match status" value="1"/>
</dbReference>
<name>A0ABU2YAB1_9FLAO</name>
<proteinExistence type="predicted"/>